<comment type="caution">
    <text evidence="18">The sequence shown here is derived from an EMBL/GenBank/DDBJ whole genome shotgun (WGS) entry which is preliminary data.</text>
</comment>
<dbReference type="PROSITE" id="PS00041">
    <property type="entry name" value="HTH_ARAC_FAMILY_1"/>
    <property type="match status" value="1"/>
</dbReference>
<keyword evidence="8" id="KW-0902">Two-component regulatory system</keyword>
<dbReference type="InterPro" id="IPR003661">
    <property type="entry name" value="HisK_dim/P_dom"/>
</dbReference>
<keyword evidence="4" id="KW-0808">Transferase</keyword>
<evidence type="ECO:0000256" key="13">
    <source>
        <dbReference type="SAM" id="Phobius"/>
    </source>
</evidence>
<feature type="transmembrane region" description="Helical" evidence="13">
    <location>
        <begin position="291"/>
        <end position="312"/>
    </location>
</feature>
<keyword evidence="6" id="KW-0418">Kinase</keyword>
<keyword evidence="3 12" id="KW-0597">Phosphoprotein</keyword>
<dbReference type="GO" id="GO:0000155">
    <property type="term" value="F:phosphorelay sensor kinase activity"/>
    <property type="evidence" value="ECO:0007669"/>
    <property type="project" value="InterPro"/>
</dbReference>
<dbReference type="PROSITE" id="PS50110">
    <property type="entry name" value="RESPONSE_REGULATORY"/>
    <property type="match status" value="1"/>
</dbReference>
<dbReference type="InterPro" id="IPR001789">
    <property type="entry name" value="Sig_transdc_resp-reg_receiver"/>
</dbReference>
<dbReference type="CDD" id="cd06308">
    <property type="entry name" value="PBP1_sensor_kinase-like"/>
    <property type="match status" value="1"/>
</dbReference>
<dbReference type="Pfam" id="PF13407">
    <property type="entry name" value="Peripla_BP_4"/>
    <property type="match status" value="1"/>
</dbReference>
<keyword evidence="13" id="KW-0472">Membrane</keyword>
<dbReference type="InterPro" id="IPR005467">
    <property type="entry name" value="His_kinase_dom"/>
</dbReference>
<evidence type="ECO:0000256" key="1">
    <source>
        <dbReference type="ARBA" id="ARBA00000085"/>
    </source>
</evidence>
<keyword evidence="5" id="KW-0547">Nucleotide-binding</keyword>
<protein>
    <recommendedName>
        <fullName evidence="2">histidine kinase</fullName>
        <ecNumber evidence="2">2.7.13.3</ecNumber>
    </recommendedName>
</protein>
<dbReference type="SMART" id="SM00342">
    <property type="entry name" value="HTH_ARAC"/>
    <property type="match status" value="1"/>
</dbReference>
<dbReference type="Proteomes" id="UP001168478">
    <property type="component" value="Unassembled WGS sequence"/>
</dbReference>
<keyword evidence="19" id="KW-1185">Reference proteome</keyword>
<evidence type="ECO:0000256" key="11">
    <source>
        <dbReference type="ARBA" id="ARBA00023163"/>
    </source>
</evidence>
<dbReference type="EMBL" id="JAUEIE010000001">
    <property type="protein sequence ID" value="MDN0021557.1"/>
    <property type="molecule type" value="Genomic_DNA"/>
</dbReference>
<keyword evidence="13" id="KW-0812">Transmembrane</keyword>
<evidence type="ECO:0000256" key="10">
    <source>
        <dbReference type="ARBA" id="ARBA00023125"/>
    </source>
</evidence>
<dbReference type="PANTHER" id="PTHR43547:SF2">
    <property type="entry name" value="HYBRID SIGNAL TRANSDUCTION HISTIDINE KINASE C"/>
    <property type="match status" value="1"/>
</dbReference>
<dbReference type="GO" id="GO:0005524">
    <property type="term" value="F:ATP binding"/>
    <property type="evidence" value="ECO:0007669"/>
    <property type="project" value="UniProtKB-KW"/>
</dbReference>
<comment type="catalytic activity">
    <reaction evidence="1">
        <text>ATP + protein L-histidine = ADP + protein N-phospho-L-histidine.</text>
        <dbReference type="EC" id="2.7.13.3"/>
    </reaction>
</comment>
<dbReference type="PANTHER" id="PTHR43547">
    <property type="entry name" value="TWO-COMPONENT HISTIDINE KINASE"/>
    <property type="match status" value="1"/>
</dbReference>
<keyword evidence="11" id="KW-0804">Transcription</keyword>
<evidence type="ECO:0000256" key="4">
    <source>
        <dbReference type="ARBA" id="ARBA00022679"/>
    </source>
</evidence>
<dbReference type="RefSeq" id="WP_289824384.1">
    <property type="nucleotide sequence ID" value="NZ_JAUEIE010000001.1"/>
</dbReference>
<dbReference type="InterPro" id="IPR009057">
    <property type="entry name" value="Homeodomain-like_sf"/>
</dbReference>
<evidence type="ECO:0000259" key="16">
    <source>
        <dbReference type="PROSITE" id="PS50110"/>
    </source>
</evidence>
<dbReference type="Gene3D" id="3.40.50.2300">
    <property type="match status" value="3"/>
</dbReference>
<dbReference type="Gene3D" id="3.30.565.10">
    <property type="entry name" value="Histidine kinase-like ATPase, C-terminal domain"/>
    <property type="match status" value="1"/>
</dbReference>
<dbReference type="InterPro" id="IPR011006">
    <property type="entry name" value="CheY-like_superfamily"/>
</dbReference>
<evidence type="ECO:0000256" key="9">
    <source>
        <dbReference type="ARBA" id="ARBA00023015"/>
    </source>
</evidence>
<feature type="domain" description="HTH araC/xylS-type" evidence="14">
    <location>
        <begin position="756"/>
        <end position="855"/>
    </location>
</feature>
<feature type="domain" description="Response regulatory" evidence="16">
    <location>
        <begin position="610"/>
        <end position="725"/>
    </location>
</feature>
<dbReference type="SUPFAM" id="SSF53822">
    <property type="entry name" value="Periplasmic binding protein-like I"/>
    <property type="match status" value="1"/>
</dbReference>
<evidence type="ECO:0000256" key="7">
    <source>
        <dbReference type="ARBA" id="ARBA00022840"/>
    </source>
</evidence>
<evidence type="ECO:0000259" key="15">
    <source>
        <dbReference type="PROSITE" id="PS50109"/>
    </source>
</evidence>
<dbReference type="SMART" id="SM00387">
    <property type="entry name" value="HATPase_c"/>
    <property type="match status" value="1"/>
</dbReference>
<dbReference type="SUPFAM" id="SSF46689">
    <property type="entry name" value="Homeodomain-like"/>
    <property type="match status" value="1"/>
</dbReference>
<evidence type="ECO:0000313" key="19">
    <source>
        <dbReference type="Proteomes" id="UP001167831"/>
    </source>
</evidence>
<reference evidence="18" key="2">
    <citation type="submission" date="2023-08" db="EMBL/GenBank/DDBJ databases">
        <title>Identification and characterization of horizontal gene transfer across gut microbiota members of farm animals based on homology search.</title>
        <authorList>
            <person name="Schwarzerova J."/>
            <person name="Nykrynova M."/>
            <person name="Jureckova K."/>
            <person name="Cejkova D."/>
            <person name="Rychlik I."/>
        </authorList>
    </citation>
    <scope>NUCLEOTIDE SEQUENCE</scope>
    <source>
        <strain evidence="18">ET15</strain>
        <strain evidence="17">ET37</strain>
    </source>
</reference>
<dbReference type="FunFam" id="3.30.565.10:FF:000037">
    <property type="entry name" value="Hybrid sensor histidine kinase/response regulator"/>
    <property type="match status" value="1"/>
</dbReference>
<dbReference type="PROSITE" id="PS01124">
    <property type="entry name" value="HTH_ARAC_FAMILY_2"/>
    <property type="match status" value="1"/>
</dbReference>
<dbReference type="InterPro" id="IPR036890">
    <property type="entry name" value="HATPase_C_sf"/>
</dbReference>
<evidence type="ECO:0000256" key="6">
    <source>
        <dbReference type="ARBA" id="ARBA00022777"/>
    </source>
</evidence>
<evidence type="ECO:0000256" key="5">
    <source>
        <dbReference type="ARBA" id="ARBA00022741"/>
    </source>
</evidence>
<dbReference type="EMBL" id="JAUEIF010000001">
    <property type="protein sequence ID" value="MDN0024053.1"/>
    <property type="molecule type" value="Genomic_DNA"/>
</dbReference>
<name>A0AAW7JKX9_9BACT</name>
<dbReference type="CDD" id="cd17574">
    <property type="entry name" value="REC_OmpR"/>
    <property type="match status" value="1"/>
</dbReference>
<reference evidence="18" key="1">
    <citation type="submission" date="2023-06" db="EMBL/GenBank/DDBJ databases">
        <authorList>
            <person name="Zeman M."/>
            <person name="Kubasova T."/>
            <person name="Jahodarova E."/>
            <person name="Nykrynova M."/>
            <person name="Rychlik I."/>
        </authorList>
    </citation>
    <scope>NUCLEOTIDE SEQUENCE</scope>
    <source>
        <strain evidence="18">ET15</strain>
        <strain evidence="17">ET37</strain>
    </source>
</reference>
<evidence type="ECO:0000313" key="20">
    <source>
        <dbReference type="Proteomes" id="UP001168478"/>
    </source>
</evidence>
<dbReference type="SMART" id="SM00448">
    <property type="entry name" value="REC"/>
    <property type="match status" value="1"/>
</dbReference>
<evidence type="ECO:0000256" key="2">
    <source>
        <dbReference type="ARBA" id="ARBA00012438"/>
    </source>
</evidence>
<dbReference type="Proteomes" id="UP001167831">
    <property type="component" value="Unassembled WGS sequence"/>
</dbReference>
<dbReference type="InterPro" id="IPR003594">
    <property type="entry name" value="HATPase_dom"/>
</dbReference>
<organism evidence="18 20">
    <name type="scientific">Leyella lascolaii</name>
    <dbReference type="NCBI Taxonomy" id="1776379"/>
    <lineage>
        <taxon>Bacteria</taxon>
        <taxon>Pseudomonadati</taxon>
        <taxon>Bacteroidota</taxon>
        <taxon>Bacteroidia</taxon>
        <taxon>Bacteroidales</taxon>
        <taxon>Prevotellaceae</taxon>
        <taxon>Leyella</taxon>
    </lineage>
</organism>
<keyword evidence="13" id="KW-1133">Transmembrane helix</keyword>
<sequence>MRYNSFKYSNVVLDIASAENDGARQARQIKKMIDNGINLIIVSPIPDPRVTAILDKAYDSGIPIIAVDNRQVIKRYTAYIGADNNKIGEQVADYVSEILNNKGNIVEIMGKKGDIPTIERSSSFLRVLKKHPDMHIVGSEYCNWRYQEAIPCLERLFNENKKVDLVFFHSDGMVPDISIISKLREKNPQLKLVSIDALSKEPFGLQKIKDGILTASFVYPTRGDMVLDLAINILKGKQYARETILPTGVVDSSNLQTILQQYIEINSLDSQISQMQEDMKKMYNSRKQQRMAVWMLCIIIITIFSALIISYIQLKKIRRLKASLHIQLDKQKEQTLMLKENNIALKNKNQRIAREAEIKMNFFTNISHEIRTPLTLVMGPVEELMNVSTLSDRQKKNLLTLASHNLSLLHELVNEVLDLQKLQNRMMKLKLVHFDLAKAINDWAENFRHMEIERQVTLSIPSSVHPIWIEADRIKMTSIFVNLVGNAFKFTKPGGIIRVTVNVDKSNPSELQFCVSDNGRGIKKIDLPHIFDTFYQSSDTRGGTGIGLSVTKSFVEMHHGTITVQSTEGAGTTFEITMPLRQTKIETCMTAEPEEIDTETRNEDKDTRPKILIIDDNTEMRNYIRLILGDKYVTVEACNGLEGYEKAQSTVPDVIICDVMMPVMDGQEFCSKLKSTISVSHIPVILLTARSLDEHKTEGYESGADSYITKPFQARLLLSRIENLLENRILLRNIFGNDMDNRYIHNDKPKEMEFLRRFRDYIKENMSDQTLSVELMAQHMCISRAQLYSKIKSFTGMSPIEQLKAARLIKAKELLITTDIQVSNIGYDVGFTSPSYFTKCFREKYGMTPNEYRAKQTRQNVTTQNEQ</sequence>
<dbReference type="PROSITE" id="PS50109">
    <property type="entry name" value="HIS_KIN"/>
    <property type="match status" value="1"/>
</dbReference>
<dbReference type="InterPro" id="IPR018062">
    <property type="entry name" value="HTH_AraC-typ_CS"/>
</dbReference>
<dbReference type="InterPro" id="IPR018060">
    <property type="entry name" value="HTH_AraC"/>
</dbReference>
<proteinExistence type="predicted"/>
<feature type="modified residue" description="4-aspartylphosphate" evidence="12">
    <location>
        <position position="658"/>
    </location>
</feature>
<dbReference type="SMART" id="SM00388">
    <property type="entry name" value="HisKA"/>
    <property type="match status" value="1"/>
</dbReference>
<gene>
    <name evidence="17" type="ORF">QVN81_00755</name>
    <name evidence="18" type="ORF">QVN84_00745</name>
</gene>
<feature type="domain" description="Histidine kinase" evidence="15">
    <location>
        <begin position="365"/>
        <end position="582"/>
    </location>
</feature>
<dbReference type="CDD" id="cd00082">
    <property type="entry name" value="HisKA"/>
    <property type="match status" value="1"/>
</dbReference>
<keyword evidence="7" id="KW-0067">ATP-binding</keyword>
<dbReference type="PRINTS" id="PR00344">
    <property type="entry name" value="BCTRLSENSOR"/>
</dbReference>
<keyword evidence="9" id="KW-0805">Transcription regulation</keyword>
<dbReference type="SUPFAM" id="SSF52172">
    <property type="entry name" value="CheY-like"/>
    <property type="match status" value="1"/>
</dbReference>
<dbReference type="InterPro" id="IPR036097">
    <property type="entry name" value="HisK_dim/P_sf"/>
</dbReference>
<evidence type="ECO:0000259" key="14">
    <source>
        <dbReference type="PROSITE" id="PS01124"/>
    </source>
</evidence>
<dbReference type="InterPro" id="IPR028082">
    <property type="entry name" value="Peripla_BP_I"/>
</dbReference>
<keyword evidence="10" id="KW-0238">DNA-binding</keyword>
<dbReference type="GO" id="GO:0003700">
    <property type="term" value="F:DNA-binding transcription factor activity"/>
    <property type="evidence" value="ECO:0007669"/>
    <property type="project" value="InterPro"/>
</dbReference>
<evidence type="ECO:0000256" key="8">
    <source>
        <dbReference type="ARBA" id="ARBA00023012"/>
    </source>
</evidence>
<evidence type="ECO:0000313" key="18">
    <source>
        <dbReference type="EMBL" id="MDN0024053.1"/>
    </source>
</evidence>
<dbReference type="Gene3D" id="1.10.287.130">
    <property type="match status" value="1"/>
</dbReference>
<evidence type="ECO:0000256" key="12">
    <source>
        <dbReference type="PROSITE-ProRule" id="PRU00169"/>
    </source>
</evidence>
<dbReference type="Gene3D" id="1.10.10.60">
    <property type="entry name" value="Homeodomain-like"/>
    <property type="match status" value="1"/>
</dbReference>
<dbReference type="GO" id="GO:0043565">
    <property type="term" value="F:sequence-specific DNA binding"/>
    <property type="evidence" value="ECO:0007669"/>
    <property type="project" value="InterPro"/>
</dbReference>
<dbReference type="AlphaFoldDB" id="A0AAW7JKX9"/>
<dbReference type="Pfam" id="PF02518">
    <property type="entry name" value="HATPase_c"/>
    <property type="match status" value="1"/>
</dbReference>
<evidence type="ECO:0000256" key="3">
    <source>
        <dbReference type="ARBA" id="ARBA00022553"/>
    </source>
</evidence>
<dbReference type="InterPro" id="IPR004358">
    <property type="entry name" value="Sig_transdc_His_kin-like_C"/>
</dbReference>
<accession>A0AAW7JKX9</accession>
<dbReference type="Pfam" id="PF12833">
    <property type="entry name" value="HTH_18"/>
    <property type="match status" value="1"/>
</dbReference>
<dbReference type="SUPFAM" id="SSF55874">
    <property type="entry name" value="ATPase domain of HSP90 chaperone/DNA topoisomerase II/histidine kinase"/>
    <property type="match status" value="1"/>
</dbReference>
<dbReference type="SUPFAM" id="SSF47384">
    <property type="entry name" value="Homodimeric domain of signal transducing histidine kinase"/>
    <property type="match status" value="1"/>
</dbReference>
<dbReference type="Pfam" id="PF00072">
    <property type="entry name" value="Response_reg"/>
    <property type="match status" value="1"/>
</dbReference>
<dbReference type="Pfam" id="PF00512">
    <property type="entry name" value="HisKA"/>
    <property type="match status" value="1"/>
</dbReference>
<dbReference type="EC" id="2.7.13.3" evidence="2"/>
<dbReference type="InterPro" id="IPR025997">
    <property type="entry name" value="SBP_2_dom"/>
</dbReference>
<evidence type="ECO:0000313" key="17">
    <source>
        <dbReference type="EMBL" id="MDN0021557.1"/>
    </source>
</evidence>